<keyword evidence="2" id="KW-1185">Reference proteome</keyword>
<protein>
    <submittedName>
        <fullName evidence="1">Uncharacterized protein</fullName>
    </submittedName>
</protein>
<name>A0ABR0BA30_9CRUS</name>
<evidence type="ECO:0000313" key="1">
    <source>
        <dbReference type="EMBL" id="KAK4045439.1"/>
    </source>
</evidence>
<proteinExistence type="predicted"/>
<accession>A0ABR0BA30</accession>
<dbReference type="Proteomes" id="UP001234178">
    <property type="component" value="Unassembled WGS sequence"/>
</dbReference>
<comment type="caution">
    <text evidence="1">The sequence shown here is derived from an EMBL/GenBank/DDBJ whole genome shotgun (WGS) entry which is preliminary data.</text>
</comment>
<reference evidence="1 2" key="1">
    <citation type="journal article" date="2023" name="Nucleic Acids Res.">
        <title>The hologenome of Daphnia magna reveals possible DNA methylation and microbiome-mediated evolution of the host genome.</title>
        <authorList>
            <person name="Chaturvedi A."/>
            <person name="Li X."/>
            <person name="Dhandapani V."/>
            <person name="Marshall H."/>
            <person name="Kissane S."/>
            <person name="Cuenca-Cambronero M."/>
            <person name="Asole G."/>
            <person name="Calvet F."/>
            <person name="Ruiz-Romero M."/>
            <person name="Marangio P."/>
            <person name="Guigo R."/>
            <person name="Rago D."/>
            <person name="Mirbahai L."/>
            <person name="Eastwood N."/>
            <person name="Colbourne J.K."/>
            <person name="Zhou J."/>
            <person name="Mallon E."/>
            <person name="Orsini L."/>
        </authorList>
    </citation>
    <scope>NUCLEOTIDE SEQUENCE [LARGE SCALE GENOMIC DNA]</scope>
    <source>
        <strain evidence="1">LRV0_1</strain>
    </source>
</reference>
<sequence length="263" mass="30299">MTDKKAAFNFPGYICGRWKSIKHITINFIGQVITVPERIAMETTEVECDIMKHSRRCNESPMMKSENKWIFNQEAEDVGYWLRTTTVVTVNCMLEEVVLSRIDEGDMINTPRGKANVSHGSLSHNHLTLFWIDTHGKLTDIAIRQLEKGVGFWYESSTNGTWILQDDSKQLDFHARWTMIGDNHLFFIKYTLGSSAATVPSVIKDIVTKRNDSLDINIRQNARIQYLEYAAIRHENELIRVIKSMQCDQRRAKHAQAVSTAQY</sequence>
<dbReference type="EMBL" id="JAOYFB010000043">
    <property type="protein sequence ID" value="KAK4045439.1"/>
    <property type="molecule type" value="Genomic_DNA"/>
</dbReference>
<organism evidence="1 2">
    <name type="scientific">Daphnia magna</name>
    <dbReference type="NCBI Taxonomy" id="35525"/>
    <lineage>
        <taxon>Eukaryota</taxon>
        <taxon>Metazoa</taxon>
        <taxon>Ecdysozoa</taxon>
        <taxon>Arthropoda</taxon>
        <taxon>Crustacea</taxon>
        <taxon>Branchiopoda</taxon>
        <taxon>Diplostraca</taxon>
        <taxon>Cladocera</taxon>
        <taxon>Anomopoda</taxon>
        <taxon>Daphniidae</taxon>
        <taxon>Daphnia</taxon>
    </lineage>
</organism>
<evidence type="ECO:0000313" key="2">
    <source>
        <dbReference type="Proteomes" id="UP001234178"/>
    </source>
</evidence>
<gene>
    <name evidence="1" type="ORF">OUZ56_033045</name>
</gene>